<protein>
    <submittedName>
        <fullName evidence="4">Uncharacterized protein</fullName>
    </submittedName>
</protein>
<keyword evidence="2" id="KW-0472">Membrane</keyword>
<keyword evidence="5" id="KW-1185">Reference proteome</keyword>
<accession>A0A1H6M5N3</accession>
<evidence type="ECO:0000313" key="4">
    <source>
        <dbReference type="EMBL" id="SEH96536.1"/>
    </source>
</evidence>
<feature type="chain" id="PRO_5011765774" evidence="3">
    <location>
        <begin position="22"/>
        <end position="452"/>
    </location>
</feature>
<dbReference type="STRING" id="173990.SAMN05660691_02446"/>
<evidence type="ECO:0000256" key="1">
    <source>
        <dbReference type="SAM" id="MobiDB-lite"/>
    </source>
</evidence>
<dbReference type="Proteomes" id="UP000199371">
    <property type="component" value="Unassembled WGS sequence"/>
</dbReference>
<proteinExistence type="predicted"/>
<feature type="region of interest" description="Disordered" evidence="1">
    <location>
        <begin position="175"/>
        <end position="241"/>
    </location>
</feature>
<keyword evidence="2" id="KW-0812">Transmembrane</keyword>
<reference evidence="5" key="1">
    <citation type="submission" date="2016-10" db="EMBL/GenBank/DDBJ databases">
        <authorList>
            <person name="Varghese N."/>
            <person name="Submissions S."/>
        </authorList>
    </citation>
    <scope>NUCLEOTIDE SEQUENCE [LARGE SCALE GENOMIC DNA]</scope>
    <source>
        <strain evidence="5">DSM 17616</strain>
    </source>
</reference>
<keyword evidence="3" id="KW-0732">Signal</keyword>
<organism evidence="4 5">
    <name type="scientific">Rheinheimera pacifica</name>
    <dbReference type="NCBI Taxonomy" id="173990"/>
    <lineage>
        <taxon>Bacteria</taxon>
        <taxon>Pseudomonadati</taxon>
        <taxon>Pseudomonadota</taxon>
        <taxon>Gammaproteobacteria</taxon>
        <taxon>Chromatiales</taxon>
        <taxon>Chromatiaceae</taxon>
        <taxon>Rheinheimera</taxon>
    </lineage>
</organism>
<sequence>MKTLMLFIALTASVWSSFSYSESLEVYISRFSNEGSTYNNCSSSNVCYQTFYMPVSATNDDLKTQYLFQITNITYSNKSCHMDGPSRFFRCPEASSLRSYFTFTATNSPAEPTQTCKTVEGAFIDGYHNSENDFCAIVGSTGGSNPQPLMCVAKNLAEIPANSGNFQHTISANDCNSPTGPIAPDGDGTDPGEPCTENCEPTNPETPPGGGDDGSEIPDTGGGSNSSNTSVTGSITDSQGNITNINLTMDQDFSPITNRQNETNERLKAENQNSSTIIDRLNDIIKGGTDNGKKLDGIKDAITGLGEGEDTDLSGIEGKLDGIKEGIDGIKDGMGTSQDGEDAANNVDLPDVEKAINDGYDAIMDAINSDANNQVTDGLQNVGTGLTAFESIPQIFALASENCGPLNFGDIRMDLCPYASTSSYVLTWVLTILTIIFIVFSVVSDIKKIRMT</sequence>
<feature type="transmembrane region" description="Helical" evidence="2">
    <location>
        <begin position="424"/>
        <end position="443"/>
    </location>
</feature>
<dbReference type="RefSeq" id="WP_143039962.1">
    <property type="nucleotide sequence ID" value="NZ_FNXF01000009.1"/>
</dbReference>
<evidence type="ECO:0000256" key="3">
    <source>
        <dbReference type="SAM" id="SignalP"/>
    </source>
</evidence>
<feature type="signal peptide" evidence="3">
    <location>
        <begin position="1"/>
        <end position="21"/>
    </location>
</feature>
<feature type="compositionally biased region" description="Low complexity" evidence="1">
    <location>
        <begin position="193"/>
        <end position="203"/>
    </location>
</feature>
<keyword evidence="2" id="KW-1133">Transmembrane helix</keyword>
<evidence type="ECO:0000256" key="2">
    <source>
        <dbReference type="SAM" id="Phobius"/>
    </source>
</evidence>
<feature type="compositionally biased region" description="Low complexity" evidence="1">
    <location>
        <begin position="225"/>
        <end position="236"/>
    </location>
</feature>
<evidence type="ECO:0000313" key="5">
    <source>
        <dbReference type="Proteomes" id="UP000199371"/>
    </source>
</evidence>
<name>A0A1H6M5N3_9GAMM</name>
<gene>
    <name evidence="4" type="ORF">SAMN05660691_02446</name>
</gene>
<dbReference type="AlphaFoldDB" id="A0A1H6M5N3"/>
<dbReference type="EMBL" id="FNXF01000009">
    <property type="protein sequence ID" value="SEH96536.1"/>
    <property type="molecule type" value="Genomic_DNA"/>
</dbReference>